<dbReference type="GO" id="GO:0022857">
    <property type="term" value="F:transmembrane transporter activity"/>
    <property type="evidence" value="ECO:0007669"/>
    <property type="project" value="InterPro"/>
</dbReference>
<evidence type="ECO:0000313" key="3">
    <source>
        <dbReference type="Proteomes" id="UP000526307"/>
    </source>
</evidence>
<dbReference type="InterPro" id="IPR024529">
    <property type="entry name" value="ECF_trnsprt_substrate-spec"/>
</dbReference>
<keyword evidence="1" id="KW-1133">Transmembrane helix</keyword>
<proteinExistence type="predicted"/>
<feature type="transmembrane region" description="Helical" evidence="1">
    <location>
        <begin position="219"/>
        <end position="242"/>
    </location>
</feature>
<keyword evidence="1" id="KW-0472">Membrane</keyword>
<feature type="transmembrane region" description="Helical" evidence="1">
    <location>
        <begin position="60"/>
        <end position="81"/>
    </location>
</feature>
<reference evidence="2 3" key="1">
    <citation type="submission" date="2020-06" db="EMBL/GenBank/DDBJ databases">
        <title>Mogibacterium timidum strain W9173 genomic sequence.</title>
        <authorList>
            <person name="Wade W.G."/>
            <person name="Johnston C.D."/>
            <person name="Chen T."/>
            <person name="Dewhirst F.E."/>
        </authorList>
    </citation>
    <scope>NUCLEOTIDE SEQUENCE [LARGE SCALE GENOMIC DNA]</scope>
    <source>
        <strain evidence="2 3">W9173</strain>
    </source>
</reference>
<dbReference type="Pfam" id="PF12822">
    <property type="entry name" value="ECF_trnsprt"/>
    <property type="match status" value="1"/>
</dbReference>
<feature type="transmembrane region" description="Helical" evidence="1">
    <location>
        <begin position="173"/>
        <end position="199"/>
    </location>
</feature>
<dbReference type="RefSeq" id="WP_178978402.1">
    <property type="nucleotide sequence ID" value="NZ_JABXYR010000001.1"/>
</dbReference>
<keyword evidence="3" id="KW-1185">Reference proteome</keyword>
<keyword evidence="1" id="KW-0812">Transmembrane</keyword>
<protein>
    <submittedName>
        <fullName evidence="2">ECF transporter S component</fullName>
    </submittedName>
</protein>
<sequence length="258" mass="27450">MNYSNNLVAALMRDRVFVRPEVSSGAGCHFFGINPSSSLYPLVERQKEVIMREKLSNSKFLAQLALLVAIEIVMKLTGLGSVPVGPLYMSFLTLPVAIGAVLMGPIAGAILGGVFGIVSFMDAISGASVMTGAFFQFAPVKTFILCVVMRILMGLCVGLIFMAVNKAVKGKTIAYSIGSISAPLLNTLFFMGFIVLAFYNTSYIQNLVHTLGVSNPLNFVVALVGFQGLVEAVVCCALGTIITKALTRYMGVNPSNKA</sequence>
<dbReference type="EMBL" id="JABXYR010000001">
    <property type="protein sequence ID" value="NWO23242.1"/>
    <property type="molecule type" value="Genomic_DNA"/>
</dbReference>
<dbReference type="AlphaFoldDB" id="A0A7Y9B0U2"/>
<organism evidence="2 3">
    <name type="scientific">Mogibacterium timidum</name>
    <dbReference type="NCBI Taxonomy" id="35519"/>
    <lineage>
        <taxon>Bacteria</taxon>
        <taxon>Bacillati</taxon>
        <taxon>Bacillota</taxon>
        <taxon>Clostridia</taxon>
        <taxon>Peptostreptococcales</taxon>
        <taxon>Anaerovoracaceae</taxon>
        <taxon>Mogibacterium</taxon>
    </lineage>
</organism>
<feature type="transmembrane region" description="Helical" evidence="1">
    <location>
        <begin position="87"/>
        <end position="107"/>
    </location>
</feature>
<feature type="transmembrane region" description="Helical" evidence="1">
    <location>
        <begin position="114"/>
        <end position="136"/>
    </location>
</feature>
<dbReference type="Proteomes" id="UP000526307">
    <property type="component" value="Unassembled WGS sequence"/>
</dbReference>
<dbReference type="Gene3D" id="1.10.1760.20">
    <property type="match status" value="1"/>
</dbReference>
<name>A0A7Y9B0U2_9FIRM</name>
<accession>A0A7Y9B0U2</accession>
<feature type="transmembrane region" description="Helical" evidence="1">
    <location>
        <begin position="142"/>
        <end position="161"/>
    </location>
</feature>
<comment type="caution">
    <text evidence="2">The sequence shown here is derived from an EMBL/GenBank/DDBJ whole genome shotgun (WGS) entry which is preliminary data.</text>
</comment>
<gene>
    <name evidence="2" type="ORF">HW270_03990</name>
</gene>
<evidence type="ECO:0000313" key="2">
    <source>
        <dbReference type="EMBL" id="NWO23242.1"/>
    </source>
</evidence>
<evidence type="ECO:0000256" key="1">
    <source>
        <dbReference type="SAM" id="Phobius"/>
    </source>
</evidence>